<evidence type="ECO:0000256" key="7">
    <source>
        <dbReference type="ARBA" id="ARBA00022741"/>
    </source>
</evidence>
<dbReference type="RefSeq" id="WP_151860265.1">
    <property type="nucleotide sequence ID" value="NZ_WBZC01000011.1"/>
</dbReference>
<dbReference type="UniPathway" id="UPA00277">
    <property type="reaction ID" value="UER00407"/>
</dbReference>
<dbReference type="NCBIfam" id="TIGR00083">
    <property type="entry name" value="ribF"/>
    <property type="match status" value="1"/>
</dbReference>
<dbReference type="NCBIfam" id="NF004162">
    <property type="entry name" value="PRK05627.1-5"/>
    <property type="match status" value="1"/>
</dbReference>
<dbReference type="Pfam" id="PF06574">
    <property type="entry name" value="FAD_syn"/>
    <property type="match status" value="1"/>
</dbReference>
<name>A0A6I0FD36_9FIRM</name>
<dbReference type="PIRSF" id="PIRSF004491">
    <property type="entry name" value="FAD_Synth"/>
    <property type="match status" value="1"/>
</dbReference>
<comment type="catalytic activity">
    <reaction evidence="12 14">
        <text>riboflavin + ATP = FMN + ADP + H(+)</text>
        <dbReference type="Rhea" id="RHEA:14357"/>
        <dbReference type="ChEBI" id="CHEBI:15378"/>
        <dbReference type="ChEBI" id="CHEBI:30616"/>
        <dbReference type="ChEBI" id="CHEBI:57986"/>
        <dbReference type="ChEBI" id="CHEBI:58210"/>
        <dbReference type="ChEBI" id="CHEBI:456216"/>
        <dbReference type="EC" id="2.7.1.26"/>
    </reaction>
</comment>
<dbReference type="Pfam" id="PF01687">
    <property type="entry name" value="Flavokinase"/>
    <property type="match status" value="1"/>
</dbReference>
<dbReference type="GO" id="GO:0005524">
    <property type="term" value="F:ATP binding"/>
    <property type="evidence" value="ECO:0007669"/>
    <property type="project" value="UniProtKB-UniRule"/>
</dbReference>
<dbReference type="OrthoDB" id="9803667at2"/>
<dbReference type="GO" id="GO:0009398">
    <property type="term" value="P:FMN biosynthetic process"/>
    <property type="evidence" value="ECO:0007669"/>
    <property type="project" value="UniProtKB-UniRule"/>
</dbReference>
<reference evidence="16 17" key="1">
    <citation type="submission" date="2019-10" db="EMBL/GenBank/DDBJ databases">
        <title>Alkaliphilus serpentinus sp. nov. and Alkaliphilus pronyensis sp. nov., two novel anaerobic alkaliphilic species isolated from the serpentinized-hosted hydrothermal field of the Prony Bay (New Caledonia).</title>
        <authorList>
            <person name="Postec A."/>
        </authorList>
    </citation>
    <scope>NUCLEOTIDE SEQUENCE [LARGE SCALE GENOMIC DNA]</scope>
    <source>
        <strain evidence="16 17">LacV</strain>
    </source>
</reference>
<evidence type="ECO:0000259" key="15">
    <source>
        <dbReference type="SMART" id="SM00904"/>
    </source>
</evidence>
<dbReference type="Proteomes" id="UP000432715">
    <property type="component" value="Unassembled WGS sequence"/>
</dbReference>
<evidence type="ECO:0000256" key="10">
    <source>
        <dbReference type="ARBA" id="ARBA00022840"/>
    </source>
</evidence>
<dbReference type="PANTHER" id="PTHR22749">
    <property type="entry name" value="RIBOFLAVIN KINASE/FMN ADENYLYLTRANSFERASE"/>
    <property type="match status" value="1"/>
</dbReference>
<evidence type="ECO:0000256" key="11">
    <source>
        <dbReference type="ARBA" id="ARBA00023268"/>
    </source>
</evidence>
<keyword evidence="4 14" id="KW-0288">FMN</keyword>
<keyword evidence="10 14" id="KW-0067">ATP-binding</keyword>
<accession>A0A6I0FD36</accession>
<evidence type="ECO:0000313" key="16">
    <source>
        <dbReference type="EMBL" id="KAB3536949.1"/>
    </source>
</evidence>
<keyword evidence="11" id="KW-0511">Multifunctional enzyme</keyword>
<dbReference type="AlphaFoldDB" id="A0A6I0FD36"/>
<dbReference type="GO" id="GO:0003919">
    <property type="term" value="F:FMN adenylyltransferase activity"/>
    <property type="evidence" value="ECO:0007669"/>
    <property type="project" value="UniProtKB-UniRule"/>
</dbReference>
<comment type="pathway">
    <text evidence="2 14">Cofactor biosynthesis; FMN biosynthesis; FMN from riboflavin (ATP route): step 1/1.</text>
</comment>
<dbReference type="EC" id="2.7.1.26" evidence="14"/>
<dbReference type="PANTHER" id="PTHR22749:SF6">
    <property type="entry name" value="RIBOFLAVIN KINASE"/>
    <property type="match status" value="1"/>
</dbReference>
<dbReference type="SUPFAM" id="SSF82114">
    <property type="entry name" value="Riboflavin kinase-like"/>
    <property type="match status" value="1"/>
</dbReference>
<evidence type="ECO:0000256" key="13">
    <source>
        <dbReference type="ARBA" id="ARBA00049494"/>
    </source>
</evidence>
<dbReference type="InterPro" id="IPR002606">
    <property type="entry name" value="Riboflavin_kinase_bac"/>
</dbReference>
<evidence type="ECO:0000256" key="9">
    <source>
        <dbReference type="ARBA" id="ARBA00022827"/>
    </source>
</evidence>
<evidence type="ECO:0000256" key="2">
    <source>
        <dbReference type="ARBA" id="ARBA00005201"/>
    </source>
</evidence>
<dbReference type="SMART" id="SM00904">
    <property type="entry name" value="Flavokinase"/>
    <property type="match status" value="1"/>
</dbReference>
<keyword evidence="5 14" id="KW-0808">Transferase</keyword>
<organism evidence="16 17">
    <name type="scientific">Alkaliphilus pronyensis</name>
    <dbReference type="NCBI Taxonomy" id="1482732"/>
    <lineage>
        <taxon>Bacteria</taxon>
        <taxon>Bacillati</taxon>
        <taxon>Bacillota</taxon>
        <taxon>Clostridia</taxon>
        <taxon>Peptostreptococcales</taxon>
        <taxon>Natronincolaceae</taxon>
        <taxon>Alkaliphilus</taxon>
    </lineage>
</organism>
<keyword evidence="17" id="KW-1185">Reference proteome</keyword>
<dbReference type="FunFam" id="3.40.50.620:FF:000021">
    <property type="entry name" value="Riboflavin biosynthesis protein"/>
    <property type="match status" value="1"/>
</dbReference>
<evidence type="ECO:0000256" key="1">
    <source>
        <dbReference type="ARBA" id="ARBA00004726"/>
    </source>
</evidence>
<keyword evidence="6 14" id="KW-0548">Nucleotidyltransferase</keyword>
<comment type="similarity">
    <text evidence="14">Belongs to the ribF family.</text>
</comment>
<dbReference type="InterPro" id="IPR014729">
    <property type="entry name" value="Rossmann-like_a/b/a_fold"/>
</dbReference>
<gene>
    <name evidence="16" type="ORF">F8154_03790</name>
</gene>
<evidence type="ECO:0000256" key="4">
    <source>
        <dbReference type="ARBA" id="ARBA00022643"/>
    </source>
</evidence>
<sequence length="313" mass="35900">MKLIEGHKLINSNREKAIALGNFDGVHIGHQRLIKALVEKSLEYNLESCVYTFKNHPLEYMLRGEGPPVITPIEMKKKILEEFNVETLILDEFNNEIMSLSPELFVKEILVNRLNCKIAIVGFDYRFGYKAQGDVELLVELSKKYGYQVFVIDSVILHNEKVSSSSIRAYIQKGCIDLANQLLGRYYSIYSKIVHGMGRGKFLGYPTANSLIESFHLIPMDGVYATFVDIDGKTYMGATCVGTNPTFNGENTTIETFIIDYKGSLYEKFIEIQFVMRLRDNYKFENPEKLVEQMMVDVENVKKHLQGRQTMLK</sequence>
<dbReference type="InterPro" id="IPR015865">
    <property type="entry name" value="Riboflavin_kinase_bac/euk"/>
</dbReference>
<evidence type="ECO:0000256" key="5">
    <source>
        <dbReference type="ARBA" id="ARBA00022679"/>
    </source>
</evidence>
<evidence type="ECO:0000256" key="8">
    <source>
        <dbReference type="ARBA" id="ARBA00022777"/>
    </source>
</evidence>
<dbReference type="Gene3D" id="3.40.50.620">
    <property type="entry name" value="HUPs"/>
    <property type="match status" value="1"/>
</dbReference>
<dbReference type="UniPathway" id="UPA00276">
    <property type="reaction ID" value="UER00406"/>
</dbReference>
<comment type="catalytic activity">
    <reaction evidence="13 14">
        <text>FMN + ATP + H(+) = FAD + diphosphate</text>
        <dbReference type="Rhea" id="RHEA:17237"/>
        <dbReference type="ChEBI" id="CHEBI:15378"/>
        <dbReference type="ChEBI" id="CHEBI:30616"/>
        <dbReference type="ChEBI" id="CHEBI:33019"/>
        <dbReference type="ChEBI" id="CHEBI:57692"/>
        <dbReference type="ChEBI" id="CHEBI:58210"/>
        <dbReference type="EC" id="2.7.7.2"/>
    </reaction>
</comment>
<evidence type="ECO:0000256" key="3">
    <source>
        <dbReference type="ARBA" id="ARBA00022630"/>
    </source>
</evidence>
<dbReference type="Gene3D" id="2.40.30.30">
    <property type="entry name" value="Riboflavin kinase-like"/>
    <property type="match status" value="1"/>
</dbReference>
<feature type="domain" description="Riboflavin kinase" evidence="15">
    <location>
        <begin position="182"/>
        <end position="306"/>
    </location>
</feature>
<dbReference type="GO" id="GO:0008531">
    <property type="term" value="F:riboflavin kinase activity"/>
    <property type="evidence" value="ECO:0007669"/>
    <property type="project" value="UniProtKB-UniRule"/>
</dbReference>
<keyword evidence="8 14" id="KW-0418">Kinase</keyword>
<dbReference type="SUPFAM" id="SSF52374">
    <property type="entry name" value="Nucleotidylyl transferase"/>
    <property type="match status" value="1"/>
</dbReference>
<keyword evidence="9 14" id="KW-0274">FAD</keyword>
<dbReference type="InterPro" id="IPR023468">
    <property type="entry name" value="Riboflavin_kinase"/>
</dbReference>
<proteinExistence type="inferred from homology"/>
<dbReference type="GO" id="GO:0006747">
    <property type="term" value="P:FAD biosynthetic process"/>
    <property type="evidence" value="ECO:0007669"/>
    <property type="project" value="UniProtKB-UniRule"/>
</dbReference>
<keyword evidence="3 14" id="KW-0285">Flavoprotein</keyword>
<comment type="caution">
    <text evidence="16">The sequence shown here is derived from an EMBL/GenBank/DDBJ whole genome shotgun (WGS) entry which is preliminary data.</text>
</comment>
<dbReference type="EC" id="2.7.7.2" evidence="14"/>
<dbReference type="GO" id="GO:0009231">
    <property type="term" value="P:riboflavin biosynthetic process"/>
    <property type="evidence" value="ECO:0007669"/>
    <property type="project" value="InterPro"/>
</dbReference>
<evidence type="ECO:0000256" key="12">
    <source>
        <dbReference type="ARBA" id="ARBA00047880"/>
    </source>
</evidence>
<dbReference type="CDD" id="cd02064">
    <property type="entry name" value="FAD_synthetase_N"/>
    <property type="match status" value="1"/>
</dbReference>
<comment type="pathway">
    <text evidence="1 14">Cofactor biosynthesis; FAD biosynthesis; FAD from FMN: step 1/1.</text>
</comment>
<evidence type="ECO:0000256" key="6">
    <source>
        <dbReference type="ARBA" id="ARBA00022695"/>
    </source>
</evidence>
<dbReference type="InterPro" id="IPR023465">
    <property type="entry name" value="Riboflavin_kinase_dom_sf"/>
</dbReference>
<evidence type="ECO:0000313" key="17">
    <source>
        <dbReference type="Proteomes" id="UP000432715"/>
    </source>
</evidence>
<protein>
    <recommendedName>
        <fullName evidence="14">Riboflavin biosynthesis protein</fullName>
    </recommendedName>
    <domain>
        <recommendedName>
            <fullName evidence="14">Riboflavin kinase</fullName>
            <ecNumber evidence="14">2.7.1.26</ecNumber>
        </recommendedName>
        <alternativeName>
            <fullName evidence="14">Flavokinase</fullName>
        </alternativeName>
    </domain>
    <domain>
        <recommendedName>
            <fullName evidence="14">FMN adenylyltransferase</fullName>
            <ecNumber evidence="14">2.7.7.2</ecNumber>
        </recommendedName>
        <alternativeName>
            <fullName evidence="14">FAD pyrophosphorylase</fullName>
        </alternativeName>
        <alternativeName>
            <fullName evidence="14">FAD synthase</fullName>
        </alternativeName>
    </domain>
</protein>
<dbReference type="EMBL" id="WBZC01000011">
    <property type="protein sequence ID" value="KAB3536949.1"/>
    <property type="molecule type" value="Genomic_DNA"/>
</dbReference>
<evidence type="ECO:0000256" key="14">
    <source>
        <dbReference type="PIRNR" id="PIRNR004491"/>
    </source>
</evidence>
<dbReference type="InterPro" id="IPR015864">
    <property type="entry name" value="FAD_synthase"/>
</dbReference>
<keyword evidence="7 14" id="KW-0547">Nucleotide-binding</keyword>